<dbReference type="GO" id="GO:0016740">
    <property type="term" value="F:transferase activity"/>
    <property type="evidence" value="ECO:0007669"/>
    <property type="project" value="UniProtKB-KW"/>
</dbReference>
<evidence type="ECO:0000313" key="4">
    <source>
        <dbReference type="Proteomes" id="UP000196230"/>
    </source>
</evidence>
<dbReference type="PANTHER" id="PTHR31435">
    <property type="entry name" value="PROTEIN NATD1"/>
    <property type="match status" value="1"/>
</dbReference>
<dbReference type="InterPro" id="IPR031165">
    <property type="entry name" value="GNAT_YJDJ"/>
</dbReference>
<name>A0A1R4IWB8_9MICC</name>
<feature type="domain" description="N-acetyltransferase" evidence="1">
    <location>
        <begin position="18"/>
        <end position="116"/>
    </location>
</feature>
<evidence type="ECO:0000313" key="2">
    <source>
        <dbReference type="EMBL" id="SJN23875.1"/>
    </source>
</evidence>
<dbReference type="Proteomes" id="UP000297477">
    <property type="component" value="Unassembled WGS sequence"/>
</dbReference>
<reference evidence="2 4" key="1">
    <citation type="submission" date="2017-02" db="EMBL/GenBank/DDBJ databases">
        <authorList>
            <person name="Peterson S.W."/>
        </authorList>
    </citation>
    <scope>NUCLEOTIDE SEQUENCE [LARGE SCALE GENOMIC DNA]</scope>
    <source>
        <strain evidence="2 4">2B3F</strain>
    </source>
</reference>
<evidence type="ECO:0000259" key="1">
    <source>
        <dbReference type="PROSITE" id="PS51729"/>
    </source>
</evidence>
<keyword evidence="5" id="KW-1185">Reference proteome</keyword>
<dbReference type="EMBL" id="FUKP01000030">
    <property type="protein sequence ID" value="SJN23875.1"/>
    <property type="molecule type" value="Genomic_DNA"/>
</dbReference>
<dbReference type="EMBL" id="SPKT01000009">
    <property type="protein sequence ID" value="TFH99472.1"/>
    <property type="molecule type" value="Genomic_DNA"/>
</dbReference>
<dbReference type="InterPro" id="IPR045057">
    <property type="entry name" value="Gcn5-rel_NAT"/>
</dbReference>
<dbReference type="PROSITE" id="PS51729">
    <property type="entry name" value="GNAT_YJDJ"/>
    <property type="match status" value="1"/>
</dbReference>
<dbReference type="RefSeq" id="WP_067188497.1">
    <property type="nucleotide sequence ID" value="NZ_CP126965.1"/>
</dbReference>
<dbReference type="OrthoDB" id="5405911at2"/>
<dbReference type="Gene3D" id="3.40.630.30">
    <property type="match status" value="1"/>
</dbReference>
<gene>
    <name evidence="3" type="ORF">E4A49_06035</name>
    <name evidence="2" type="ORF">FM125_04825</name>
</gene>
<dbReference type="Proteomes" id="UP000196230">
    <property type="component" value="Unassembled WGS sequence"/>
</dbReference>
<reference evidence="3 5" key="2">
    <citation type="submission" date="2019-03" db="EMBL/GenBank/DDBJ databases">
        <title>Reclassification of Micrococcus aloeverae and Micrococcus yunnanensis as later heterotypic synonyms of Micrococcus luteus.</title>
        <authorList>
            <person name="Huang C.-H."/>
        </authorList>
    </citation>
    <scope>NUCLEOTIDE SEQUENCE [LARGE SCALE GENOMIC DNA]</scope>
    <source>
        <strain evidence="3 5">BCRC 12151</strain>
    </source>
</reference>
<accession>A0A1R4IWB8</accession>
<dbReference type="AlphaFoldDB" id="A0A1R4IWB8"/>
<evidence type="ECO:0000313" key="5">
    <source>
        <dbReference type="Proteomes" id="UP000297477"/>
    </source>
</evidence>
<organism evidence="2 4">
    <name type="scientific">Micrococcus lylae</name>
    <dbReference type="NCBI Taxonomy" id="1273"/>
    <lineage>
        <taxon>Bacteria</taxon>
        <taxon>Bacillati</taxon>
        <taxon>Actinomycetota</taxon>
        <taxon>Actinomycetes</taxon>
        <taxon>Micrococcales</taxon>
        <taxon>Micrococcaceae</taxon>
        <taxon>Micrococcus</taxon>
    </lineage>
</organism>
<dbReference type="SUPFAM" id="SSF55729">
    <property type="entry name" value="Acyl-CoA N-acyltransferases (Nat)"/>
    <property type="match status" value="1"/>
</dbReference>
<dbReference type="InterPro" id="IPR016181">
    <property type="entry name" value="Acyl_CoA_acyltransferase"/>
</dbReference>
<dbReference type="Pfam" id="PF14542">
    <property type="entry name" value="Acetyltransf_CG"/>
    <property type="match status" value="1"/>
</dbReference>
<keyword evidence="2" id="KW-0808">Transferase</keyword>
<protein>
    <submittedName>
        <fullName evidence="2">COG2388: Predicted acetyltransferase</fullName>
    </submittedName>
    <submittedName>
        <fullName evidence="3">N-acetyltransferase</fullName>
    </submittedName>
</protein>
<evidence type="ECO:0000313" key="3">
    <source>
        <dbReference type="EMBL" id="TFH99472.1"/>
    </source>
</evidence>
<dbReference type="PANTHER" id="PTHR31435:SF9">
    <property type="entry name" value="PROTEIN NATD1"/>
    <property type="match status" value="1"/>
</dbReference>
<sequence>MDTVNRPELIVHDRLKLTRDPDRGRFELRQDDTFIGFEGYTVDEIPAEDDAQGQARTVVRLQHTIIDEAYGRKGYARALVTMVLQRLAAEGEQIVPECTYVQQYLARYPEFRELVYEG</sequence>
<proteinExistence type="predicted"/>